<sequence length="570" mass="60585">MMMTIRKTAMAAALLCAASAQAIEIKGETVSGNFDSTVSAGIGVRAGNPACSAVIGSFAGSSSPMQPTGPGAPAGCADVFSSYNDQGNLNYGKHDRFTTYLKGTHELLLNFPEDVKFMGRVSWLRDFSATRTTGIASGAGTPAPFGDDARDDLRQKVRLLDLWVSKSFTAGDERVRVRLGNQVVNWGESLFLPGGMNQTNAVDLMRLAQPGTQLKEAVLPAPMLNVASGLGHGLSLEAYVQQGWNGNYFPPVGSYWSTAAVGKSSADYGVPVNGNPRNSGQYGAALRYQPEGTSLNLGLYAINYHDKSPVLVTSGTSGSGFAYRYLEDRKLLGVSANFPLGNWAIGSEVSYRPRDAVALNTSAPGLADNALTPAFGVRACLANGNCYVEQKKVQAHLTGLLSLTPGDHGALLDLLGASTGTLLAEAVLIRYPDLRRTYQGVPVAAGGWGWGYDTTANADATGPGVPAAVGSRTSYGYNFDFSWVYDGTVIPGWQVVPEVYFFHAVKGRTPNMMATFMQGAKSANFVVGFIKNPATWQVSINYARFWGGSSVFDQPLRDRSFIGATVSRNF</sequence>
<organism evidence="2 3">
    <name type="scientific">Pseudoduganella rivuli</name>
    <dbReference type="NCBI Taxonomy" id="2666085"/>
    <lineage>
        <taxon>Bacteria</taxon>
        <taxon>Pseudomonadati</taxon>
        <taxon>Pseudomonadota</taxon>
        <taxon>Betaproteobacteria</taxon>
        <taxon>Burkholderiales</taxon>
        <taxon>Oxalobacteraceae</taxon>
        <taxon>Telluria group</taxon>
        <taxon>Pseudoduganella</taxon>
    </lineage>
</organism>
<protein>
    <submittedName>
        <fullName evidence="2">DUF1302 family protein</fullName>
    </submittedName>
</protein>
<evidence type="ECO:0000313" key="2">
    <source>
        <dbReference type="EMBL" id="MRV71794.1"/>
    </source>
</evidence>
<dbReference type="EMBL" id="WKJJ01000004">
    <property type="protein sequence ID" value="MRV71794.1"/>
    <property type="molecule type" value="Genomic_DNA"/>
</dbReference>
<evidence type="ECO:0000313" key="3">
    <source>
        <dbReference type="Proteomes" id="UP000446768"/>
    </source>
</evidence>
<dbReference type="Pfam" id="PF06980">
    <property type="entry name" value="DUF1302"/>
    <property type="match status" value="1"/>
</dbReference>
<dbReference type="AlphaFoldDB" id="A0A7X2IKS7"/>
<gene>
    <name evidence="2" type="ORF">GJ700_08635</name>
</gene>
<evidence type="ECO:0000256" key="1">
    <source>
        <dbReference type="SAM" id="SignalP"/>
    </source>
</evidence>
<keyword evidence="1" id="KW-0732">Signal</keyword>
<name>A0A7X2IKS7_9BURK</name>
<accession>A0A7X2IKS7</accession>
<dbReference type="Proteomes" id="UP000446768">
    <property type="component" value="Unassembled WGS sequence"/>
</dbReference>
<dbReference type="RefSeq" id="WP_154372642.1">
    <property type="nucleotide sequence ID" value="NZ_WKJJ01000004.1"/>
</dbReference>
<feature type="signal peptide" evidence="1">
    <location>
        <begin position="1"/>
        <end position="22"/>
    </location>
</feature>
<reference evidence="2 3" key="1">
    <citation type="submission" date="2019-11" db="EMBL/GenBank/DDBJ databases">
        <title>Novel species isolated from a subtropical stream in China.</title>
        <authorList>
            <person name="Lu H."/>
        </authorList>
    </citation>
    <scope>NUCLEOTIDE SEQUENCE [LARGE SCALE GENOMIC DNA]</scope>
    <source>
        <strain evidence="2 3">FT92W</strain>
    </source>
</reference>
<comment type="caution">
    <text evidence="2">The sequence shown here is derived from an EMBL/GenBank/DDBJ whole genome shotgun (WGS) entry which is preliminary data.</text>
</comment>
<feature type="chain" id="PRO_5030870514" evidence="1">
    <location>
        <begin position="23"/>
        <end position="570"/>
    </location>
</feature>
<dbReference type="InterPro" id="IPR010727">
    <property type="entry name" value="DUF1302"/>
</dbReference>
<keyword evidence="3" id="KW-1185">Reference proteome</keyword>
<proteinExistence type="predicted"/>